<name>A0A3S3P6E1_9MICO</name>
<evidence type="ECO:0000313" key="6">
    <source>
        <dbReference type="EMBL" id="RWR21966.1"/>
    </source>
</evidence>
<dbReference type="SUPFAM" id="SSF53927">
    <property type="entry name" value="Cytidine deaminase-like"/>
    <property type="match status" value="1"/>
</dbReference>
<comment type="caution">
    <text evidence="6">The sequence shown here is derived from an EMBL/GenBank/DDBJ whole genome shotgun (WGS) entry which is preliminary data.</text>
</comment>
<dbReference type="OrthoDB" id="9795347at2"/>
<dbReference type="RefSeq" id="WP_128216683.1">
    <property type="nucleotide sequence ID" value="NZ_RBZY01000007.1"/>
</dbReference>
<accession>A0A3S3P6E1</accession>
<dbReference type="CDD" id="cd01283">
    <property type="entry name" value="cytidine_deaminase"/>
    <property type="match status" value="1"/>
</dbReference>
<dbReference type="GO" id="GO:0005829">
    <property type="term" value="C:cytosol"/>
    <property type="evidence" value="ECO:0007669"/>
    <property type="project" value="TreeGrafter"/>
</dbReference>
<dbReference type="Gene3D" id="3.40.140.10">
    <property type="entry name" value="Cytidine Deaminase, domain 2"/>
    <property type="match status" value="1"/>
</dbReference>
<reference evidence="6 7" key="1">
    <citation type="journal article" date="2018" name="Front. Microbiol.">
        <title>Novel Insights Into Bacterial Dimethylsulfoniopropionate Catabolism in the East China Sea.</title>
        <authorList>
            <person name="Liu J."/>
            <person name="Liu J."/>
            <person name="Zhang S.H."/>
            <person name="Liang J."/>
            <person name="Lin H."/>
            <person name="Song D."/>
            <person name="Yang G.P."/>
            <person name="Todd J.D."/>
            <person name="Zhang X.H."/>
        </authorList>
    </citation>
    <scope>NUCLEOTIDE SEQUENCE [LARGE SCALE GENOMIC DNA]</scope>
    <source>
        <strain evidence="6 7">ZYFD042</strain>
    </source>
</reference>
<keyword evidence="2" id="KW-0479">Metal-binding</keyword>
<dbReference type="EMBL" id="RBZY01000007">
    <property type="protein sequence ID" value="RWR21966.1"/>
    <property type="molecule type" value="Genomic_DNA"/>
</dbReference>
<dbReference type="GO" id="GO:0004126">
    <property type="term" value="F:cytidine deaminase activity"/>
    <property type="evidence" value="ECO:0007669"/>
    <property type="project" value="UniProtKB-ARBA"/>
</dbReference>
<dbReference type="PANTHER" id="PTHR11644:SF2">
    <property type="entry name" value="CYTIDINE DEAMINASE"/>
    <property type="match status" value="1"/>
</dbReference>
<dbReference type="GO" id="GO:0042802">
    <property type="term" value="F:identical protein binding"/>
    <property type="evidence" value="ECO:0007669"/>
    <property type="project" value="UniProtKB-ARBA"/>
</dbReference>
<sequence>MTVSPSRPVLGGTPDGMDEADAELLALARDLLHTRYAVGRHEVASAFRLADGSVVTGLHVESSSGRASVCAETAAISAAAIAGESVCSVVSVLRRPVGTEHLIEPCGVCAELLLEHASEARVWVAAGEGHRAIAVTELLPFAHVRTGRRGAVA</sequence>
<dbReference type="PROSITE" id="PS00903">
    <property type="entry name" value="CYT_DCMP_DEAMINASES_1"/>
    <property type="match status" value="1"/>
</dbReference>
<dbReference type="Pfam" id="PF00383">
    <property type="entry name" value="dCMP_cyt_deam_1"/>
    <property type="match status" value="1"/>
</dbReference>
<dbReference type="AlphaFoldDB" id="A0A3S3P6E1"/>
<keyword evidence="3" id="KW-0378">Hydrolase</keyword>
<dbReference type="PROSITE" id="PS51747">
    <property type="entry name" value="CYT_DCMP_DEAMINASES_2"/>
    <property type="match status" value="1"/>
</dbReference>
<dbReference type="InterPro" id="IPR002125">
    <property type="entry name" value="CMP_dCMP_dom"/>
</dbReference>
<evidence type="ECO:0000256" key="2">
    <source>
        <dbReference type="ARBA" id="ARBA00022723"/>
    </source>
</evidence>
<dbReference type="PANTHER" id="PTHR11644">
    <property type="entry name" value="CYTIDINE DEAMINASE"/>
    <property type="match status" value="1"/>
</dbReference>
<organism evidence="6 7">
    <name type="scientific">Microbacterium enclense</name>
    <dbReference type="NCBI Taxonomy" id="993073"/>
    <lineage>
        <taxon>Bacteria</taxon>
        <taxon>Bacillati</taxon>
        <taxon>Actinomycetota</taxon>
        <taxon>Actinomycetes</taxon>
        <taxon>Micrococcales</taxon>
        <taxon>Microbacteriaceae</taxon>
        <taxon>Microbacterium</taxon>
    </lineage>
</organism>
<evidence type="ECO:0000313" key="7">
    <source>
        <dbReference type="Proteomes" id="UP000285970"/>
    </source>
</evidence>
<keyword evidence="4" id="KW-0862">Zinc</keyword>
<dbReference type="InterPro" id="IPR016192">
    <property type="entry name" value="APOBEC/CMP_deaminase_Zn-bd"/>
</dbReference>
<dbReference type="GO" id="GO:0008270">
    <property type="term" value="F:zinc ion binding"/>
    <property type="evidence" value="ECO:0007669"/>
    <property type="project" value="InterPro"/>
</dbReference>
<dbReference type="InterPro" id="IPR016193">
    <property type="entry name" value="Cytidine_deaminase-like"/>
</dbReference>
<evidence type="ECO:0000256" key="1">
    <source>
        <dbReference type="ARBA" id="ARBA00006576"/>
    </source>
</evidence>
<dbReference type="GO" id="GO:0055086">
    <property type="term" value="P:nucleobase-containing small molecule metabolic process"/>
    <property type="evidence" value="ECO:0007669"/>
    <property type="project" value="UniProtKB-ARBA"/>
</dbReference>
<comment type="similarity">
    <text evidence="1">Belongs to the cytidine and deoxycytidylate deaminase family.</text>
</comment>
<protein>
    <submittedName>
        <fullName evidence="6">Cytidine deaminase</fullName>
    </submittedName>
</protein>
<evidence type="ECO:0000256" key="3">
    <source>
        <dbReference type="ARBA" id="ARBA00022801"/>
    </source>
</evidence>
<dbReference type="GO" id="GO:0072527">
    <property type="term" value="P:pyrimidine-containing compound metabolic process"/>
    <property type="evidence" value="ECO:0007669"/>
    <property type="project" value="UniProtKB-ARBA"/>
</dbReference>
<proteinExistence type="inferred from homology"/>
<feature type="domain" description="CMP/dCMP-type deaminase" evidence="5">
    <location>
        <begin position="19"/>
        <end position="146"/>
    </location>
</feature>
<gene>
    <name evidence="6" type="ORF">D8Y23_02945</name>
</gene>
<evidence type="ECO:0000256" key="4">
    <source>
        <dbReference type="ARBA" id="ARBA00022833"/>
    </source>
</evidence>
<dbReference type="InterPro" id="IPR050202">
    <property type="entry name" value="Cyt/Deoxycyt_deaminase"/>
</dbReference>
<evidence type="ECO:0000259" key="5">
    <source>
        <dbReference type="PROSITE" id="PS51747"/>
    </source>
</evidence>
<dbReference type="Proteomes" id="UP000285970">
    <property type="component" value="Unassembled WGS sequence"/>
</dbReference>